<accession>A0ACB8UIQ7</accession>
<comment type="caution">
    <text evidence="1">The sequence shown here is derived from an EMBL/GenBank/DDBJ whole genome shotgun (WGS) entry which is preliminary data.</text>
</comment>
<organism evidence="1 2">
    <name type="scientific">Irpex rosettiformis</name>
    <dbReference type="NCBI Taxonomy" id="378272"/>
    <lineage>
        <taxon>Eukaryota</taxon>
        <taxon>Fungi</taxon>
        <taxon>Dikarya</taxon>
        <taxon>Basidiomycota</taxon>
        <taxon>Agaricomycotina</taxon>
        <taxon>Agaricomycetes</taxon>
        <taxon>Polyporales</taxon>
        <taxon>Irpicaceae</taxon>
        <taxon>Irpex</taxon>
    </lineage>
</organism>
<gene>
    <name evidence="1" type="ORF">BDY19DRAFT_988169</name>
</gene>
<sequence length="148" mass="16146">MSITLPQEYIYPLAGVLSTFYVLFFQVVRVGGARKAAGIKYPQLYAEKAEAQSNREARLFNCVQRAHQNTLENLPTALFSTLVAGLVYPRFAGCACAFWSVARIIYTIGYGSGDPAARNLLGANVMGSLTQYTLLLTATWSLVKLAIA</sequence>
<reference evidence="1" key="1">
    <citation type="journal article" date="2021" name="Environ. Microbiol.">
        <title>Gene family expansions and transcriptome signatures uncover fungal adaptations to wood decay.</title>
        <authorList>
            <person name="Hage H."/>
            <person name="Miyauchi S."/>
            <person name="Viragh M."/>
            <person name="Drula E."/>
            <person name="Min B."/>
            <person name="Chaduli D."/>
            <person name="Navarro D."/>
            <person name="Favel A."/>
            <person name="Norest M."/>
            <person name="Lesage-Meessen L."/>
            <person name="Balint B."/>
            <person name="Merenyi Z."/>
            <person name="de Eugenio L."/>
            <person name="Morin E."/>
            <person name="Martinez A.T."/>
            <person name="Baldrian P."/>
            <person name="Stursova M."/>
            <person name="Martinez M.J."/>
            <person name="Novotny C."/>
            <person name="Magnuson J.K."/>
            <person name="Spatafora J.W."/>
            <person name="Maurice S."/>
            <person name="Pangilinan J."/>
            <person name="Andreopoulos W."/>
            <person name="LaButti K."/>
            <person name="Hundley H."/>
            <person name="Na H."/>
            <person name="Kuo A."/>
            <person name="Barry K."/>
            <person name="Lipzen A."/>
            <person name="Henrissat B."/>
            <person name="Riley R."/>
            <person name="Ahrendt S."/>
            <person name="Nagy L.G."/>
            <person name="Grigoriev I.V."/>
            <person name="Martin F."/>
            <person name="Rosso M.N."/>
        </authorList>
    </citation>
    <scope>NUCLEOTIDE SEQUENCE</scope>
    <source>
        <strain evidence="1">CBS 384.51</strain>
    </source>
</reference>
<protein>
    <submittedName>
        <fullName evidence="1">Membrane-associated proteins in eicosanoid and glutathione metabolism</fullName>
    </submittedName>
</protein>
<keyword evidence="2" id="KW-1185">Reference proteome</keyword>
<dbReference type="EMBL" id="MU274900">
    <property type="protein sequence ID" value="KAI0094312.1"/>
    <property type="molecule type" value="Genomic_DNA"/>
</dbReference>
<dbReference type="Proteomes" id="UP001055072">
    <property type="component" value="Unassembled WGS sequence"/>
</dbReference>
<evidence type="ECO:0000313" key="1">
    <source>
        <dbReference type="EMBL" id="KAI0094312.1"/>
    </source>
</evidence>
<name>A0ACB8UIQ7_9APHY</name>
<proteinExistence type="predicted"/>
<evidence type="ECO:0000313" key="2">
    <source>
        <dbReference type="Proteomes" id="UP001055072"/>
    </source>
</evidence>